<dbReference type="InterPro" id="IPR022754">
    <property type="entry name" value="DNA_pol_III_gamma-3"/>
</dbReference>
<keyword evidence="15" id="KW-1185">Reference proteome</keyword>
<feature type="domain" description="AAA+ ATPase" evidence="13">
    <location>
        <begin position="37"/>
        <end position="179"/>
    </location>
</feature>
<dbReference type="SUPFAM" id="SSF48019">
    <property type="entry name" value="post-AAA+ oligomerization domain-like"/>
    <property type="match status" value="1"/>
</dbReference>
<dbReference type="Gene3D" id="1.20.272.10">
    <property type="match status" value="1"/>
</dbReference>
<dbReference type="Gene3D" id="1.10.8.60">
    <property type="match status" value="1"/>
</dbReference>
<dbReference type="PRINTS" id="PR00300">
    <property type="entry name" value="CLPPROTEASEA"/>
</dbReference>
<dbReference type="NCBIfam" id="TIGR02397">
    <property type="entry name" value="dnaX_nterm"/>
    <property type="match status" value="1"/>
</dbReference>
<evidence type="ECO:0000256" key="8">
    <source>
        <dbReference type="ARBA" id="ARBA00022840"/>
    </source>
</evidence>
<keyword evidence="7" id="KW-0862">Zinc</keyword>
<gene>
    <name evidence="11 14" type="primary">dnaX</name>
    <name evidence="14" type="ORF">JFL75_02215</name>
</gene>
<dbReference type="PANTHER" id="PTHR11669">
    <property type="entry name" value="REPLICATION FACTOR C / DNA POLYMERASE III GAMMA-TAU SUBUNIT"/>
    <property type="match status" value="1"/>
</dbReference>
<evidence type="ECO:0000256" key="7">
    <source>
        <dbReference type="ARBA" id="ARBA00022833"/>
    </source>
</evidence>
<dbReference type="PANTHER" id="PTHR11669:SF0">
    <property type="entry name" value="PROTEIN STICHEL-LIKE 2"/>
    <property type="match status" value="1"/>
</dbReference>
<dbReference type="InterPro" id="IPR003593">
    <property type="entry name" value="AAA+_ATPase"/>
</dbReference>
<comment type="subunit">
    <text evidence="11">DNA polymerase III contains a core (composed of alpha, epsilon and theta chains) that associates with a tau subunit. This core dimerizes to form the POLIII' complex. PolIII' associates with the gamma complex (composed of gamma, delta, delta', psi and chi chains) and with the beta chain to form the complete DNA polymerase III complex.</text>
</comment>
<dbReference type="GO" id="GO:0046872">
    <property type="term" value="F:metal ion binding"/>
    <property type="evidence" value="ECO:0007669"/>
    <property type="project" value="UniProtKB-KW"/>
</dbReference>
<dbReference type="GO" id="GO:0005524">
    <property type="term" value="F:ATP binding"/>
    <property type="evidence" value="ECO:0007669"/>
    <property type="project" value="UniProtKB-KW"/>
</dbReference>
<dbReference type="GO" id="GO:0003887">
    <property type="term" value="F:DNA-directed DNA polymerase activity"/>
    <property type="evidence" value="ECO:0007669"/>
    <property type="project" value="UniProtKB-KW"/>
</dbReference>
<dbReference type="FunFam" id="3.40.50.300:FF:000014">
    <property type="entry name" value="DNA polymerase III subunit gamma/tau"/>
    <property type="match status" value="1"/>
</dbReference>
<evidence type="ECO:0000256" key="6">
    <source>
        <dbReference type="ARBA" id="ARBA00022741"/>
    </source>
</evidence>
<reference evidence="14" key="1">
    <citation type="submission" date="2021-01" db="EMBL/GenBank/DDBJ databases">
        <title>Description of Breznakiella homolactica.</title>
        <authorList>
            <person name="Song Y."/>
            <person name="Brune A."/>
        </authorList>
    </citation>
    <scope>NUCLEOTIDE SEQUENCE</scope>
    <source>
        <strain evidence="14">RmG30</strain>
    </source>
</reference>
<dbReference type="KEGG" id="bhc:JFL75_02215"/>
<dbReference type="Gene3D" id="3.40.50.300">
    <property type="entry name" value="P-loop containing nucleotide triphosphate hydrolases"/>
    <property type="match status" value="1"/>
</dbReference>
<dbReference type="InterPro" id="IPR045085">
    <property type="entry name" value="HLD_clamp_pol_III_gamma_tau"/>
</dbReference>
<evidence type="ECO:0000256" key="9">
    <source>
        <dbReference type="ARBA" id="ARBA00022932"/>
    </source>
</evidence>
<proteinExistence type="inferred from homology"/>
<accession>A0A7T7XNZ9</accession>
<keyword evidence="9 11" id="KW-0239">DNA-directed DNA polymerase</keyword>
<dbReference type="Pfam" id="PF13177">
    <property type="entry name" value="DNA_pol3_delta2"/>
    <property type="match status" value="1"/>
</dbReference>
<dbReference type="CDD" id="cd00009">
    <property type="entry name" value="AAA"/>
    <property type="match status" value="1"/>
</dbReference>
<dbReference type="SUPFAM" id="SSF52540">
    <property type="entry name" value="P-loop containing nucleoside triphosphate hydrolases"/>
    <property type="match status" value="1"/>
</dbReference>
<dbReference type="InterPro" id="IPR012763">
    <property type="entry name" value="DNA_pol_III_sug/sutau_N"/>
</dbReference>
<feature type="region of interest" description="Disordered" evidence="12">
    <location>
        <begin position="383"/>
        <end position="441"/>
    </location>
</feature>
<evidence type="ECO:0000256" key="11">
    <source>
        <dbReference type="RuleBase" id="RU364063"/>
    </source>
</evidence>
<evidence type="ECO:0000256" key="10">
    <source>
        <dbReference type="ARBA" id="ARBA00049244"/>
    </source>
</evidence>
<comment type="similarity">
    <text evidence="1 11">Belongs to the DnaX/STICHEL family.</text>
</comment>
<dbReference type="GO" id="GO:0009360">
    <property type="term" value="C:DNA polymerase III complex"/>
    <property type="evidence" value="ECO:0007669"/>
    <property type="project" value="InterPro"/>
</dbReference>
<dbReference type="InterPro" id="IPR008921">
    <property type="entry name" value="DNA_pol3_clamp-load_cplx_C"/>
</dbReference>
<dbReference type="NCBIfam" id="NF005173">
    <property type="entry name" value="PRK06647.1"/>
    <property type="match status" value="1"/>
</dbReference>
<dbReference type="Proteomes" id="UP000595917">
    <property type="component" value="Chromosome"/>
</dbReference>
<comment type="function">
    <text evidence="11">DNA polymerase III is a complex, multichain enzyme responsible for most of the replicative synthesis in bacteria. This DNA polymerase also exhibits 3' to 5' exonuclease activity.</text>
</comment>
<dbReference type="GO" id="GO:0003677">
    <property type="term" value="F:DNA binding"/>
    <property type="evidence" value="ECO:0007669"/>
    <property type="project" value="InterPro"/>
</dbReference>
<dbReference type="SMART" id="SM00382">
    <property type="entry name" value="AAA"/>
    <property type="match status" value="1"/>
</dbReference>
<evidence type="ECO:0000256" key="2">
    <source>
        <dbReference type="ARBA" id="ARBA00022679"/>
    </source>
</evidence>
<evidence type="ECO:0000313" key="15">
    <source>
        <dbReference type="Proteomes" id="UP000595917"/>
    </source>
</evidence>
<dbReference type="RefSeq" id="WP_215627051.1">
    <property type="nucleotide sequence ID" value="NZ_CP067089.2"/>
</dbReference>
<dbReference type="Pfam" id="PF22608">
    <property type="entry name" value="DNAX_ATPase_lid"/>
    <property type="match status" value="1"/>
</dbReference>
<keyword evidence="8 11" id="KW-0067">ATP-binding</keyword>
<dbReference type="Pfam" id="PF12169">
    <property type="entry name" value="DNA_pol3_gamma3"/>
    <property type="match status" value="1"/>
</dbReference>
<comment type="catalytic activity">
    <reaction evidence="10 11">
        <text>DNA(n) + a 2'-deoxyribonucleoside 5'-triphosphate = DNA(n+1) + diphosphate</text>
        <dbReference type="Rhea" id="RHEA:22508"/>
        <dbReference type="Rhea" id="RHEA-COMP:17339"/>
        <dbReference type="Rhea" id="RHEA-COMP:17340"/>
        <dbReference type="ChEBI" id="CHEBI:33019"/>
        <dbReference type="ChEBI" id="CHEBI:61560"/>
        <dbReference type="ChEBI" id="CHEBI:173112"/>
        <dbReference type="EC" id="2.7.7.7"/>
    </reaction>
</comment>
<evidence type="ECO:0000259" key="13">
    <source>
        <dbReference type="SMART" id="SM00382"/>
    </source>
</evidence>
<dbReference type="AlphaFoldDB" id="A0A7T7XNZ9"/>
<evidence type="ECO:0000256" key="12">
    <source>
        <dbReference type="SAM" id="MobiDB-lite"/>
    </source>
</evidence>
<keyword evidence="5" id="KW-0479">Metal-binding</keyword>
<dbReference type="InterPro" id="IPR001270">
    <property type="entry name" value="ClpA/B"/>
</dbReference>
<keyword evidence="2 11" id="KW-0808">Transferase</keyword>
<keyword evidence="6 11" id="KW-0547">Nucleotide-binding</keyword>
<keyword evidence="4 11" id="KW-0235">DNA replication</keyword>
<keyword evidence="3 11" id="KW-0548">Nucleotidyltransferase</keyword>
<dbReference type="InterPro" id="IPR027417">
    <property type="entry name" value="P-loop_NTPase"/>
</dbReference>
<name>A0A7T7XNZ9_9SPIR</name>
<organism evidence="14 15">
    <name type="scientific">Breznakiella homolactica</name>
    <dbReference type="NCBI Taxonomy" id="2798577"/>
    <lineage>
        <taxon>Bacteria</taxon>
        <taxon>Pseudomonadati</taxon>
        <taxon>Spirochaetota</taxon>
        <taxon>Spirochaetia</taxon>
        <taxon>Spirochaetales</taxon>
        <taxon>Breznakiellaceae</taxon>
        <taxon>Breznakiella</taxon>
    </lineage>
</organism>
<evidence type="ECO:0000256" key="5">
    <source>
        <dbReference type="ARBA" id="ARBA00022723"/>
    </source>
</evidence>
<dbReference type="EMBL" id="CP067089">
    <property type="protein sequence ID" value="QQO09748.1"/>
    <property type="molecule type" value="Genomic_DNA"/>
</dbReference>
<dbReference type="EC" id="2.7.7.7" evidence="11"/>
<dbReference type="InterPro" id="IPR050238">
    <property type="entry name" value="DNA_Rep/Repair_Clamp_Loader"/>
</dbReference>
<protein>
    <recommendedName>
        <fullName evidence="11">DNA polymerase III subunit gamma/tau</fullName>
        <ecNumber evidence="11">2.7.7.7</ecNumber>
    </recommendedName>
</protein>
<dbReference type="NCBIfam" id="NF004046">
    <property type="entry name" value="PRK05563.1"/>
    <property type="match status" value="1"/>
</dbReference>
<evidence type="ECO:0000256" key="1">
    <source>
        <dbReference type="ARBA" id="ARBA00006360"/>
    </source>
</evidence>
<dbReference type="CDD" id="cd18137">
    <property type="entry name" value="HLD_clamp_pol_III_gamma_tau"/>
    <property type="match status" value="1"/>
</dbReference>
<evidence type="ECO:0000256" key="3">
    <source>
        <dbReference type="ARBA" id="ARBA00022695"/>
    </source>
</evidence>
<dbReference type="GO" id="GO:0006261">
    <property type="term" value="P:DNA-templated DNA replication"/>
    <property type="evidence" value="ECO:0007669"/>
    <property type="project" value="TreeGrafter"/>
</dbReference>
<feature type="compositionally biased region" description="Gly residues" evidence="12">
    <location>
        <begin position="385"/>
        <end position="394"/>
    </location>
</feature>
<evidence type="ECO:0000256" key="4">
    <source>
        <dbReference type="ARBA" id="ARBA00022705"/>
    </source>
</evidence>
<evidence type="ECO:0000313" key="14">
    <source>
        <dbReference type="EMBL" id="QQO09748.1"/>
    </source>
</evidence>
<sequence>MAYEVTATRRRPKTFDELAGQDFVVATLKSSIETGQIAHAYLFSGPRGCGKTSAARILARSLNCEKGPTAVPCGECANCREISRGASMDIIEIDGASNTSVNDVRQIKDEVLFPPNSGRYKIYIIDEVHMLSNSAFNALLKTIEEPPPYIVFIFATTELHKVPATIKSRCQQFAFRLIPIETISGILRATCDEMNIQAEDEALFWIAKESTGSLRDAYTLFDQVASFSDGHIRAQLIREKLGLIGLDTMNALAEACAASDTAAAFGLIDSILESGVAIEQFVIDLATYYRSILLLKNGITRESLLGYTPDRFSAAVTGALDSIHIERAVSLLLDLYRDIRYSVSPRFELETAVSKLCWLGKWISPAEMGQAISAIKNGAFSAGIPGPGSHGSGGAEKKSPPQGGIAHPLADAGGAPPPADTSFFEDREPGGAPEGINLSEPGAFTEGFKRFLAAKEAGTPLSGGIAPEESPEHVFPGEDLPEEEAGAATDHGTAEEDDSAAADPPGEDLSRIREEVIQKLNRDRGMLASALTKSLAWEWDGEKLTIAVQDPLTAELIKKDSTVIRDLLGEYGVRVGNFTVTERSGPPPGPDAAVQGTAPQLEIVRQIFRGTIVKDH</sequence>
<feature type="region of interest" description="Disordered" evidence="12">
    <location>
        <begin position="459"/>
        <end position="510"/>
    </location>
</feature>